<keyword evidence="2" id="KW-0378">Hydrolase</keyword>
<organism evidence="3 4">
    <name type="scientific">Micromonas commoda (strain RCC299 / NOUM17 / CCMP2709)</name>
    <name type="common">Picoplanktonic green alga</name>
    <dbReference type="NCBI Taxonomy" id="296587"/>
    <lineage>
        <taxon>Eukaryota</taxon>
        <taxon>Viridiplantae</taxon>
        <taxon>Chlorophyta</taxon>
        <taxon>Mamiellophyceae</taxon>
        <taxon>Mamiellales</taxon>
        <taxon>Mamiellaceae</taxon>
        <taxon>Micromonas</taxon>
    </lineage>
</organism>
<dbReference type="eggNOG" id="KOG1509">
    <property type="taxonomic scope" value="Eukaryota"/>
</dbReference>
<proteinExistence type="inferred from homology"/>
<sequence length="212" mass="23003">MLLQYAEALCARHLVLASASPRRREILGNLGLKFDVVVSRFDEDLDKAKFGNGGEYAMATAQHKALEVADRLEQEENSPFMIIGADTVVEAPDGTIMEKPKDEAEATNMLLSLQGVSHQVHTGVSLVFTDGRLVKSFSETTHVTFAPLDTEEIAAYVKTGEPFDKAGGYGIQGPAGAFVSSISGCYFNVMGFPIHKFAKTMSDLIKDETIKP</sequence>
<dbReference type="GO" id="GO:0047429">
    <property type="term" value="F:nucleoside triphosphate diphosphatase activity"/>
    <property type="evidence" value="ECO:0007669"/>
    <property type="project" value="InterPro"/>
</dbReference>
<dbReference type="NCBIfam" id="TIGR00172">
    <property type="entry name" value="maf"/>
    <property type="match status" value="1"/>
</dbReference>
<protein>
    <submittedName>
        <fullName evidence="3">Uncharacterized protein</fullName>
    </submittedName>
</protein>
<evidence type="ECO:0000256" key="2">
    <source>
        <dbReference type="ARBA" id="ARBA00022801"/>
    </source>
</evidence>
<dbReference type="SUPFAM" id="SSF52972">
    <property type="entry name" value="ITPase-like"/>
    <property type="match status" value="1"/>
</dbReference>
<dbReference type="PIRSF" id="PIRSF006305">
    <property type="entry name" value="Maf"/>
    <property type="match status" value="1"/>
</dbReference>
<dbReference type="GeneID" id="8248611"/>
<gene>
    <name evidence="3" type="ORF">MICPUN_87574</name>
</gene>
<dbReference type="InterPro" id="IPR029001">
    <property type="entry name" value="ITPase-like_fam"/>
</dbReference>
<dbReference type="KEGG" id="mis:MICPUN_87574"/>
<dbReference type="AlphaFoldDB" id="C1EG04"/>
<keyword evidence="4" id="KW-1185">Reference proteome</keyword>
<comment type="cofactor">
    <cofactor evidence="1">
        <name>a divalent metal cation</name>
        <dbReference type="ChEBI" id="CHEBI:60240"/>
    </cofactor>
</comment>
<dbReference type="CDD" id="cd00555">
    <property type="entry name" value="Maf"/>
    <property type="match status" value="1"/>
</dbReference>
<dbReference type="OMA" id="VIGCDSV"/>
<dbReference type="PANTHER" id="PTHR43213:SF5">
    <property type="entry name" value="BIFUNCTIONAL DTTP_UTP PYROPHOSPHATASE_METHYLTRANSFERASE PROTEIN-RELATED"/>
    <property type="match status" value="1"/>
</dbReference>
<dbReference type="Gene3D" id="3.90.950.10">
    <property type="match status" value="1"/>
</dbReference>
<dbReference type="Pfam" id="PF02545">
    <property type="entry name" value="Maf"/>
    <property type="match status" value="1"/>
</dbReference>
<dbReference type="EMBL" id="CP001331">
    <property type="protein sequence ID" value="ACO66691.1"/>
    <property type="molecule type" value="Genomic_DNA"/>
</dbReference>
<reference evidence="3 4" key="1">
    <citation type="journal article" date="2009" name="Science">
        <title>Green evolution and dynamic adaptations revealed by genomes of the marine picoeukaryotes Micromonas.</title>
        <authorList>
            <person name="Worden A.Z."/>
            <person name="Lee J.H."/>
            <person name="Mock T."/>
            <person name="Rouze P."/>
            <person name="Simmons M.P."/>
            <person name="Aerts A.L."/>
            <person name="Allen A.E."/>
            <person name="Cuvelier M.L."/>
            <person name="Derelle E."/>
            <person name="Everett M.V."/>
            <person name="Foulon E."/>
            <person name="Grimwood J."/>
            <person name="Gundlach H."/>
            <person name="Henrissat B."/>
            <person name="Napoli C."/>
            <person name="McDonald S.M."/>
            <person name="Parker M.S."/>
            <person name="Rombauts S."/>
            <person name="Salamov A."/>
            <person name="Von Dassow P."/>
            <person name="Badger J.H."/>
            <person name="Coutinho P.M."/>
            <person name="Demir E."/>
            <person name="Dubchak I."/>
            <person name="Gentemann C."/>
            <person name="Eikrem W."/>
            <person name="Gready J.E."/>
            <person name="John U."/>
            <person name="Lanier W."/>
            <person name="Lindquist E.A."/>
            <person name="Lucas S."/>
            <person name="Mayer K.F."/>
            <person name="Moreau H."/>
            <person name="Not F."/>
            <person name="Otillar R."/>
            <person name="Panaud O."/>
            <person name="Pangilinan J."/>
            <person name="Paulsen I."/>
            <person name="Piegu B."/>
            <person name="Poliakov A."/>
            <person name="Robbens S."/>
            <person name="Schmutz J."/>
            <person name="Toulza E."/>
            <person name="Wyss T."/>
            <person name="Zelensky A."/>
            <person name="Zhou K."/>
            <person name="Armbrust E.V."/>
            <person name="Bhattacharya D."/>
            <person name="Goodenough U.W."/>
            <person name="Van de Peer Y."/>
            <person name="Grigoriev I.V."/>
        </authorList>
    </citation>
    <scope>NUCLEOTIDE SEQUENCE [LARGE SCALE GENOMIC DNA]</scope>
    <source>
        <strain evidence="4">RCC299 / NOUM17</strain>
    </source>
</reference>
<dbReference type="InterPro" id="IPR003697">
    <property type="entry name" value="Maf-like"/>
</dbReference>
<dbReference type="OrthoDB" id="10267058at2759"/>
<name>C1EG04_MICCC</name>
<dbReference type="HAMAP" id="MF_00528">
    <property type="entry name" value="Maf"/>
    <property type="match status" value="1"/>
</dbReference>
<evidence type="ECO:0000313" key="4">
    <source>
        <dbReference type="Proteomes" id="UP000002009"/>
    </source>
</evidence>
<evidence type="ECO:0000256" key="1">
    <source>
        <dbReference type="ARBA" id="ARBA00001968"/>
    </source>
</evidence>
<dbReference type="InParanoid" id="C1EG04"/>
<accession>C1EG04</accession>
<dbReference type="Proteomes" id="UP000002009">
    <property type="component" value="Chromosome 13"/>
</dbReference>
<evidence type="ECO:0000313" key="3">
    <source>
        <dbReference type="EMBL" id="ACO66691.1"/>
    </source>
</evidence>
<dbReference type="RefSeq" id="XP_002505433.1">
    <property type="nucleotide sequence ID" value="XM_002505387.1"/>
</dbReference>
<dbReference type="PANTHER" id="PTHR43213">
    <property type="entry name" value="BIFUNCTIONAL DTTP/UTP PYROPHOSPHATASE/METHYLTRANSFERASE PROTEIN-RELATED"/>
    <property type="match status" value="1"/>
</dbReference>
<dbReference type="STRING" id="296587.C1EG04"/>